<organism evidence="2 3">
    <name type="scientific">Cladosporium halotolerans</name>
    <dbReference type="NCBI Taxonomy" id="1052096"/>
    <lineage>
        <taxon>Eukaryota</taxon>
        <taxon>Fungi</taxon>
        <taxon>Dikarya</taxon>
        <taxon>Ascomycota</taxon>
        <taxon>Pezizomycotina</taxon>
        <taxon>Dothideomycetes</taxon>
        <taxon>Dothideomycetidae</taxon>
        <taxon>Cladosporiales</taxon>
        <taxon>Cladosporiaceae</taxon>
        <taxon>Cladosporium</taxon>
    </lineage>
</organism>
<dbReference type="AlphaFoldDB" id="A0AB34KHA7"/>
<accession>A0AB34KHA7</accession>
<evidence type="ECO:0000313" key="3">
    <source>
        <dbReference type="Proteomes" id="UP000803884"/>
    </source>
</evidence>
<dbReference type="RefSeq" id="XP_069225486.1">
    <property type="nucleotide sequence ID" value="XM_069377518.1"/>
</dbReference>
<protein>
    <submittedName>
        <fullName evidence="2">Uncharacterized protein</fullName>
    </submittedName>
</protein>
<comment type="caution">
    <text evidence="2">The sequence shown here is derived from an EMBL/GenBank/DDBJ whole genome shotgun (WGS) entry which is preliminary data.</text>
</comment>
<dbReference type="Proteomes" id="UP000803884">
    <property type="component" value="Unassembled WGS sequence"/>
</dbReference>
<feature type="region of interest" description="Disordered" evidence="1">
    <location>
        <begin position="161"/>
        <end position="194"/>
    </location>
</feature>
<dbReference type="GeneID" id="96010356"/>
<feature type="compositionally biased region" description="Low complexity" evidence="1">
    <location>
        <begin position="19"/>
        <end position="34"/>
    </location>
</feature>
<feature type="compositionally biased region" description="Low complexity" evidence="1">
    <location>
        <begin position="64"/>
        <end position="82"/>
    </location>
</feature>
<proteinExistence type="predicted"/>
<feature type="region of interest" description="Disordered" evidence="1">
    <location>
        <begin position="1"/>
        <end position="44"/>
    </location>
</feature>
<gene>
    <name evidence="2" type="ORF">WHR41_08914</name>
</gene>
<dbReference type="PANTHER" id="PTHR37540:SF5">
    <property type="entry name" value="TRANSCRIPTION FACTOR DOMAIN-CONTAINING PROTEIN"/>
    <property type="match status" value="1"/>
</dbReference>
<sequence>MVPQNPNAAREERGGSGSGKASNKATNSSASRPSAPAPNPRAQGGISFVAFDAGISKENRKAVRVQAAKASAAARKATIARKLAARKKGEDEADKADAPVDKAAPAPKESAPSKQKGAGSNTSVGSTSQQYVFGHLVRTEPHAVQSPSSISSASSKVWSDASTVNSRPSRPTSPALSHQYARRCSRQKSPNRPCHCPECKHTTPASSVESSPKPEVQYELGPCEQIETMRAILHYSVPRPERIGVGRHDPFSCYPVQWQPWYDGLLHYMMVVFAPRAWPVLQITQTQGARWEWFMTQHAMEEPALFFVRLLFASGDLVRIGALGRECSYWLQSQAIKAINEALSEPQRSVSDGLILAVGRIALHECMYGDRNAANTIHRPAQRRMIDLRGGMAKLGFPELVKKLMRWSDRVMSMQGNTKRFLPDEEDQGNTTYGVRQSVDVFETWAPEPGQALRKKIAIADLLTD</sequence>
<reference evidence="2 3" key="1">
    <citation type="journal article" date="2020" name="Microbiol. Resour. Announc.">
        <title>Draft Genome Sequence of a Cladosporium Species Isolated from the Mesophotic Ascidian Didemnum maculosum.</title>
        <authorList>
            <person name="Gioti A."/>
            <person name="Siaperas R."/>
            <person name="Nikolaivits E."/>
            <person name="Le Goff G."/>
            <person name="Ouazzani J."/>
            <person name="Kotoulas G."/>
            <person name="Topakas E."/>
        </authorList>
    </citation>
    <scope>NUCLEOTIDE SEQUENCE [LARGE SCALE GENOMIC DNA]</scope>
    <source>
        <strain evidence="2 3">TM138-S3</strain>
    </source>
</reference>
<feature type="compositionally biased region" description="Polar residues" evidence="1">
    <location>
        <begin position="163"/>
        <end position="176"/>
    </location>
</feature>
<dbReference type="EMBL" id="JAAQHG020000052">
    <property type="protein sequence ID" value="KAL1582379.1"/>
    <property type="molecule type" value="Genomic_DNA"/>
</dbReference>
<dbReference type="PANTHER" id="PTHR37540">
    <property type="entry name" value="TRANSCRIPTION FACTOR (ACR-2), PUTATIVE-RELATED-RELATED"/>
    <property type="match status" value="1"/>
</dbReference>
<evidence type="ECO:0000313" key="2">
    <source>
        <dbReference type="EMBL" id="KAL1582379.1"/>
    </source>
</evidence>
<feature type="region of interest" description="Disordered" evidence="1">
    <location>
        <begin position="60"/>
        <end position="129"/>
    </location>
</feature>
<feature type="compositionally biased region" description="Basic and acidic residues" evidence="1">
    <location>
        <begin position="87"/>
        <end position="100"/>
    </location>
</feature>
<keyword evidence="3" id="KW-1185">Reference proteome</keyword>
<feature type="compositionally biased region" description="Polar residues" evidence="1">
    <location>
        <begin position="118"/>
        <end position="129"/>
    </location>
</feature>
<feature type="compositionally biased region" description="Low complexity" evidence="1">
    <location>
        <begin position="101"/>
        <end position="116"/>
    </location>
</feature>
<evidence type="ECO:0000256" key="1">
    <source>
        <dbReference type="SAM" id="MobiDB-lite"/>
    </source>
</evidence>
<name>A0AB34KHA7_9PEZI</name>